<evidence type="ECO:0000256" key="2">
    <source>
        <dbReference type="ARBA" id="ARBA00022679"/>
    </source>
</evidence>
<dbReference type="Proteomes" id="UP000183988">
    <property type="component" value="Unassembled WGS sequence"/>
</dbReference>
<dbReference type="AlphaFoldDB" id="A0A1M5GKW6"/>
<evidence type="ECO:0000313" key="4">
    <source>
        <dbReference type="Proteomes" id="UP000183988"/>
    </source>
</evidence>
<dbReference type="GO" id="GO:0008410">
    <property type="term" value="F:CoA-transferase activity"/>
    <property type="evidence" value="ECO:0007669"/>
    <property type="project" value="InterPro"/>
</dbReference>
<dbReference type="OrthoDB" id="9778604at2"/>
<reference evidence="3 4" key="1">
    <citation type="submission" date="2016-11" db="EMBL/GenBank/DDBJ databases">
        <authorList>
            <person name="Jaros S."/>
            <person name="Januszkiewicz K."/>
            <person name="Wedrychowicz H."/>
        </authorList>
    </citation>
    <scope>NUCLEOTIDE SEQUENCE [LARGE SCALE GENOMIC DNA]</scope>
    <source>
        <strain evidence="3 4">IBRC-M 10683</strain>
    </source>
</reference>
<accession>A0A1M5GKW6</accession>
<protein>
    <submittedName>
        <fullName evidence="3">3-oxoacid CoA-transferase</fullName>
    </submittedName>
</protein>
<evidence type="ECO:0000313" key="3">
    <source>
        <dbReference type="EMBL" id="SHG04152.1"/>
    </source>
</evidence>
<dbReference type="InterPro" id="IPR037171">
    <property type="entry name" value="NagB/RpiA_transferase-like"/>
</dbReference>
<dbReference type="RefSeq" id="WP_072889655.1">
    <property type="nucleotide sequence ID" value="NZ_FQVW01000013.1"/>
</dbReference>
<dbReference type="SUPFAM" id="SSF100950">
    <property type="entry name" value="NagB/RpiA/CoA transferase-like"/>
    <property type="match status" value="1"/>
</dbReference>
<dbReference type="PANTHER" id="PTHR13707:SF57">
    <property type="entry name" value="SUCCINYL-COA:3-KETOACID COENZYME A TRANSFERASE SUBUNIT B-RELATED"/>
    <property type="match status" value="1"/>
</dbReference>
<name>A0A1M5GKW6_9BACI</name>
<comment type="similarity">
    <text evidence="1">Belongs to the 3-oxoacid CoA-transferase subunit B family.</text>
</comment>
<dbReference type="PROSITE" id="PS01274">
    <property type="entry name" value="COA_TRANSF_2"/>
    <property type="match status" value="1"/>
</dbReference>
<evidence type="ECO:0000256" key="1">
    <source>
        <dbReference type="ARBA" id="ARBA00007047"/>
    </source>
</evidence>
<dbReference type="Pfam" id="PF01144">
    <property type="entry name" value="CoA_trans"/>
    <property type="match status" value="1"/>
</dbReference>
<organism evidence="3 4">
    <name type="scientific">Ornithinibacillus halophilus</name>
    <dbReference type="NCBI Taxonomy" id="930117"/>
    <lineage>
        <taxon>Bacteria</taxon>
        <taxon>Bacillati</taxon>
        <taxon>Bacillota</taxon>
        <taxon>Bacilli</taxon>
        <taxon>Bacillales</taxon>
        <taxon>Bacillaceae</taxon>
        <taxon>Ornithinibacillus</taxon>
    </lineage>
</organism>
<dbReference type="STRING" id="930117.SAMN05216225_101347"/>
<keyword evidence="2 3" id="KW-0808">Transferase</keyword>
<dbReference type="SMART" id="SM00882">
    <property type="entry name" value="CoA_trans"/>
    <property type="match status" value="1"/>
</dbReference>
<keyword evidence="4" id="KW-1185">Reference proteome</keyword>
<dbReference type="PANTHER" id="PTHR13707">
    <property type="entry name" value="KETOACID-COENZYME A TRANSFERASE"/>
    <property type="match status" value="1"/>
</dbReference>
<proteinExistence type="inferred from homology"/>
<dbReference type="InterPro" id="IPR004164">
    <property type="entry name" value="CoA_transf_AS"/>
</dbReference>
<dbReference type="EMBL" id="FQVW01000013">
    <property type="protein sequence ID" value="SHG04152.1"/>
    <property type="molecule type" value="Genomic_DNA"/>
</dbReference>
<dbReference type="InterPro" id="IPR004165">
    <property type="entry name" value="CoA_trans_fam_I"/>
</dbReference>
<dbReference type="InterPro" id="IPR012791">
    <property type="entry name" value="3-oxoacid_CoA-transf_B"/>
</dbReference>
<gene>
    <name evidence="3" type="ORF">SAMN05216225_101347</name>
</gene>
<dbReference type="Gene3D" id="3.40.1080.10">
    <property type="entry name" value="Glutaconate Coenzyme A-transferase"/>
    <property type="match status" value="1"/>
</dbReference>
<sequence length="216" mass="23426">MNIKEKIARNVERYLQDEEVVNLGIGIPTIAANYIKEDKNIYLHSENGILGVDSIATADNADPNIVNAGKIPVSVQKGVSYFNSADSFAMIRGGHVDVAVIGALQVDKNGLVANWNIPGKNVLGVGGAMDLLEGVKKVIIATTHTTKDGKSKLVEELEYPLTSLRPADLIITDLGVFEVEEGQLFLIEILPEATLEEIKDKTDANFKVKIKETVND</sequence>
<dbReference type="NCBIfam" id="TIGR02428">
    <property type="entry name" value="pcaJ_scoB_fam"/>
    <property type="match status" value="1"/>
</dbReference>